<feature type="chain" id="PRO_5017392889" evidence="2">
    <location>
        <begin position="26"/>
        <end position="361"/>
    </location>
</feature>
<name>A0A3A8J691_9BACT</name>
<dbReference type="InterPro" id="IPR016047">
    <property type="entry name" value="M23ase_b-sheet_dom"/>
</dbReference>
<keyword evidence="2" id="KW-0732">Signal</keyword>
<dbReference type="Pfam" id="PF01551">
    <property type="entry name" value="Peptidase_M23"/>
    <property type="match status" value="1"/>
</dbReference>
<feature type="domain" description="M23ase beta-sheet core" evidence="3">
    <location>
        <begin position="240"/>
        <end position="333"/>
    </location>
</feature>
<evidence type="ECO:0000256" key="1">
    <source>
        <dbReference type="SAM" id="MobiDB-lite"/>
    </source>
</evidence>
<dbReference type="AlphaFoldDB" id="A0A3A8J691"/>
<dbReference type="SUPFAM" id="SSF51261">
    <property type="entry name" value="Duplicated hybrid motif"/>
    <property type="match status" value="1"/>
</dbReference>
<comment type="caution">
    <text evidence="4">The sequence shown here is derived from an EMBL/GenBank/DDBJ whole genome shotgun (WGS) entry which is preliminary data.</text>
</comment>
<dbReference type="PANTHER" id="PTHR21666:SF285">
    <property type="entry name" value="M23 FAMILY METALLOPEPTIDASE"/>
    <property type="match status" value="1"/>
</dbReference>
<evidence type="ECO:0000313" key="5">
    <source>
        <dbReference type="Proteomes" id="UP000268094"/>
    </source>
</evidence>
<evidence type="ECO:0000313" key="4">
    <source>
        <dbReference type="EMBL" id="RKG91169.1"/>
    </source>
</evidence>
<dbReference type="GO" id="GO:0004222">
    <property type="term" value="F:metalloendopeptidase activity"/>
    <property type="evidence" value="ECO:0007669"/>
    <property type="project" value="TreeGrafter"/>
</dbReference>
<feature type="region of interest" description="Disordered" evidence="1">
    <location>
        <begin position="24"/>
        <end position="61"/>
    </location>
</feature>
<keyword evidence="5" id="KW-1185">Reference proteome</keyword>
<dbReference type="PANTHER" id="PTHR21666">
    <property type="entry name" value="PEPTIDASE-RELATED"/>
    <property type="match status" value="1"/>
</dbReference>
<proteinExistence type="predicted"/>
<evidence type="ECO:0000256" key="2">
    <source>
        <dbReference type="SAM" id="SignalP"/>
    </source>
</evidence>
<reference evidence="5" key="1">
    <citation type="submission" date="2018-09" db="EMBL/GenBank/DDBJ databases">
        <authorList>
            <person name="Livingstone P.G."/>
            <person name="Whitworth D.E."/>
        </authorList>
    </citation>
    <scope>NUCLEOTIDE SEQUENCE [LARGE SCALE GENOMIC DNA]</scope>
    <source>
        <strain evidence="5">CA054A</strain>
    </source>
</reference>
<dbReference type="InterPro" id="IPR050570">
    <property type="entry name" value="Cell_wall_metabolism_enzyme"/>
</dbReference>
<feature type="signal peptide" evidence="2">
    <location>
        <begin position="1"/>
        <end position="25"/>
    </location>
</feature>
<accession>A0A3A8J691</accession>
<gene>
    <name evidence="4" type="ORF">D7V88_09805</name>
</gene>
<dbReference type="Proteomes" id="UP000268094">
    <property type="component" value="Unassembled WGS sequence"/>
</dbReference>
<evidence type="ECO:0000259" key="3">
    <source>
        <dbReference type="Pfam" id="PF01551"/>
    </source>
</evidence>
<dbReference type="CDD" id="cd12797">
    <property type="entry name" value="M23_peptidase"/>
    <property type="match status" value="1"/>
</dbReference>
<dbReference type="InterPro" id="IPR011055">
    <property type="entry name" value="Dup_hybrid_motif"/>
</dbReference>
<sequence>MPARNHSASRLLVLTLLASGPSALAAGSPASSPAGVAGTVTGAAPTPSPAGTRAPGAPTPGAVIQGELAPLLVKSGPGPVLDRPLLSLQPASAKPGDPVLVTVRGAAGLPTGTLGGRALRFFAWREGYLALTSLPVELPPGTQAVDVMAPGKGLPVALSGMLEVKDPSYRERELRVANKYVSPPKAVKARMAADRKAFAEAFAQPFQTPLFGQNFAWPRQDEVTAPFGDRRSFNGKLQSQHFGVDLDGDVGAPVVAANDGTVVMARDNYASGNTVLVHHGAGLFTAYFHLSRIDVKNGAVVKQGDGLGLVGSTGRVTGPHLHWGVKADDRWVDGQTLLKLDFLGVPETPGVAVSSPELANP</sequence>
<organism evidence="4 5">
    <name type="scientific">Corallococcus terminator</name>
    <dbReference type="NCBI Taxonomy" id="2316733"/>
    <lineage>
        <taxon>Bacteria</taxon>
        <taxon>Pseudomonadati</taxon>
        <taxon>Myxococcota</taxon>
        <taxon>Myxococcia</taxon>
        <taxon>Myxococcales</taxon>
        <taxon>Cystobacterineae</taxon>
        <taxon>Myxococcaceae</taxon>
        <taxon>Corallococcus</taxon>
    </lineage>
</organism>
<dbReference type="RefSeq" id="WP_120540351.1">
    <property type="nucleotide sequence ID" value="NZ_RAVZ01000047.1"/>
</dbReference>
<dbReference type="Gene3D" id="2.70.70.10">
    <property type="entry name" value="Glucose Permease (Domain IIA)"/>
    <property type="match status" value="1"/>
</dbReference>
<protein>
    <submittedName>
        <fullName evidence="4">M23 family peptidase</fullName>
    </submittedName>
</protein>
<dbReference type="EMBL" id="RAVZ01000047">
    <property type="protein sequence ID" value="RKG91169.1"/>
    <property type="molecule type" value="Genomic_DNA"/>
</dbReference>
<dbReference type="OrthoDB" id="9815245at2"/>